<evidence type="ECO:0008006" key="10">
    <source>
        <dbReference type="Google" id="ProtNLM"/>
    </source>
</evidence>
<dbReference type="InterPro" id="IPR018497">
    <property type="entry name" value="Peptidase_M13_C"/>
</dbReference>
<evidence type="ECO:0000256" key="2">
    <source>
        <dbReference type="ARBA" id="ARBA00022670"/>
    </source>
</evidence>
<evidence type="ECO:0000256" key="4">
    <source>
        <dbReference type="ARBA" id="ARBA00022801"/>
    </source>
</evidence>
<dbReference type="AlphaFoldDB" id="A0A6C0I6N9"/>
<dbReference type="InterPro" id="IPR042089">
    <property type="entry name" value="Peptidase_M13_dom_2"/>
</dbReference>
<proteinExistence type="predicted"/>
<name>A0A6C0I6N9_9ZZZZ</name>
<dbReference type="GO" id="GO:0004222">
    <property type="term" value="F:metalloendopeptidase activity"/>
    <property type="evidence" value="ECO:0007669"/>
    <property type="project" value="InterPro"/>
</dbReference>
<keyword evidence="5" id="KW-0862">Zinc</keyword>
<dbReference type="Pfam" id="PF01431">
    <property type="entry name" value="Peptidase_M13"/>
    <property type="match status" value="1"/>
</dbReference>
<dbReference type="InterPro" id="IPR000718">
    <property type="entry name" value="Peptidase_M13"/>
</dbReference>
<dbReference type="CDD" id="cd08662">
    <property type="entry name" value="M13"/>
    <property type="match status" value="1"/>
</dbReference>
<dbReference type="Pfam" id="PF05649">
    <property type="entry name" value="Peptidase_M13_N"/>
    <property type="match status" value="1"/>
</dbReference>
<evidence type="ECO:0000256" key="6">
    <source>
        <dbReference type="ARBA" id="ARBA00023049"/>
    </source>
</evidence>
<dbReference type="EMBL" id="MN740107">
    <property type="protein sequence ID" value="QHT88016.1"/>
    <property type="molecule type" value="Genomic_DNA"/>
</dbReference>
<protein>
    <recommendedName>
        <fullName evidence="10">Peptidase M13 C-terminal domain-containing protein</fullName>
    </recommendedName>
</protein>
<keyword evidence="6" id="KW-0482">Metalloprotease</keyword>
<dbReference type="Gene3D" id="1.10.1380.10">
    <property type="entry name" value="Neutral endopeptidase , domain2"/>
    <property type="match status" value="1"/>
</dbReference>
<dbReference type="InterPro" id="IPR024079">
    <property type="entry name" value="MetalloPept_cat_dom_sf"/>
</dbReference>
<dbReference type="PROSITE" id="PS51885">
    <property type="entry name" value="NEPRILYSIN"/>
    <property type="match status" value="1"/>
</dbReference>
<keyword evidence="3" id="KW-0479">Metal-binding</keyword>
<comment type="cofactor">
    <cofactor evidence="1">
        <name>Zn(2+)</name>
        <dbReference type="ChEBI" id="CHEBI:29105"/>
    </cofactor>
</comment>
<feature type="domain" description="Peptidase M13 N-terminal" evidence="8">
    <location>
        <begin position="78"/>
        <end position="468"/>
    </location>
</feature>
<evidence type="ECO:0000259" key="7">
    <source>
        <dbReference type="Pfam" id="PF01431"/>
    </source>
</evidence>
<keyword evidence="2" id="KW-0645">Protease</keyword>
<organism evidence="9">
    <name type="scientific">viral metagenome</name>
    <dbReference type="NCBI Taxonomy" id="1070528"/>
    <lineage>
        <taxon>unclassified sequences</taxon>
        <taxon>metagenomes</taxon>
        <taxon>organismal metagenomes</taxon>
    </lineage>
</organism>
<dbReference type="PRINTS" id="PR00786">
    <property type="entry name" value="NEPRILYSIN"/>
</dbReference>
<evidence type="ECO:0000256" key="5">
    <source>
        <dbReference type="ARBA" id="ARBA00022833"/>
    </source>
</evidence>
<feature type="domain" description="Peptidase M13 C-terminal" evidence="7">
    <location>
        <begin position="530"/>
        <end position="728"/>
    </location>
</feature>
<evidence type="ECO:0000256" key="1">
    <source>
        <dbReference type="ARBA" id="ARBA00001947"/>
    </source>
</evidence>
<dbReference type="PANTHER" id="PTHR11733:SF241">
    <property type="entry name" value="GH26575P-RELATED"/>
    <property type="match status" value="1"/>
</dbReference>
<accession>A0A6C0I6N9</accession>
<sequence>MPIKTNKHIRLSRATTKKHKLSKPELRLICKNDTHVLKSFEKEFEKTFKHSLKTENINVEKSLVKLFRTPFAPLKFTPKNDYYTYINYQWIANKTKELQKTKKFYVQMDNFRITQEKVYYELMDIVKEYIKKNDTVKSRAIKTLYESMLHLDNKEAEKQVLFTKHAIEKAVANDEFYWLLAQINQNEVLSWGCPISWSVSKDQKHSTIYKSTISPPQLTIYDYTLYIEDDTADASTNHYKRMFKSKYLEFINEIFNSCLGKGHGLKPTDVWDAEYDLLIAMGCESVKHDSDDYYNVVTKEDALKQYGFDWAKFVTEIGYDKVPSTFICTNLSYLKCIMKVLMKDGAWKTPKWKAYFMYIIFRQIMRFHKKWRVIYWEFHGKFISGQSVPWPDEIYPVFGLSLCFNTFLTNEYIRRNERAEHTQYVTNLATDLLTVFKRIIKRNTWLSPKTKKCALLKLEHIKMVVGNPISLREDPILNYTSRGAYQNIKKIAWWRTKKMIAIDGTSHSGDIPVIDWEQFKLVGSQAYMVNAYYTPVENTIYVPLAYLQKPFIDLDERGIEYNLAHIGYTLSHEMSHCLDDNGSKYDHHGNLNDWWTKEDRRKFDEKVKDVVKQYETFALYDGIKMDGTLSTGENLADISGLAICMEYLRDFQHKNDDIVPIKSTSFESFFVYMAYQGRQKIMDKAIQAQLKVNPHPMDKYRVNCPLSRLELFRSIYNIQKGDKMYWHSTDTIW</sequence>
<dbReference type="GO" id="GO:0005886">
    <property type="term" value="C:plasma membrane"/>
    <property type="evidence" value="ECO:0007669"/>
    <property type="project" value="TreeGrafter"/>
</dbReference>
<dbReference type="InterPro" id="IPR008753">
    <property type="entry name" value="Peptidase_M13_N"/>
</dbReference>
<dbReference type="PANTHER" id="PTHR11733">
    <property type="entry name" value="ZINC METALLOPROTEASE FAMILY M13 NEPRILYSIN-RELATED"/>
    <property type="match status" value="1"/>
</dbReference>
<reference evidence="9" key="1">
    <citation type="journal article" date="2020" name="Nature">
        <title>Giant virus diversity and host interactions through global metagenomics.</title>
        <authorList>
            <person name="Schulz F."/>
            <person name="Roux S."/>
            <person name="Paez-Espino D."/>
            <person name="Jungbluth S."/>
            <person name="Walsh D.A."/>
            <person name="Denef V.J."/>
            <person name="McMahon K.D."/>
            <person name="Konstantinidis K.T."/>
            <person name="Eloe-Fadrosh E.A."/>
            <person name="Kyrpides N.C."/>
            <person name="Woyke T."/>
        </authorList>
    </citation>
    <scope>NUCLEOTIDE SEQUENCE</scope>
    <source>
        <strain evidence="9">GVMAG-M-3300023184-191</strain>
    </source>
</reference>
<keyword evidence="4" id="KW-0378">Hydrolase</keyword>
<dbReference type="SUPFAM" id="SSF55486">
    <property type="entry name" value="Metalloproteases ('zincins'), catalytic domain"/>
    <property type="match status" value="1"/>
</dbReference>
<dbReference type="GO" id="GO:0046872">
    <property type="term" value="F:metal ion binding"/>
    <property type="evidence" value="ECO:0007669"/>
    <property type="project" value="UniProtKB-KW"/>
</dbReference>
<evidence type="ECO:0000256" key="3">
    <source>
        <dbReference type="ARBA" id="ARBA00022723"/>
    </source>
</evidence>
<dbReference type="GO" id="GO:0016485">
    <property type="term" value="P:protein processing"/>
    <property type="evidence" value="ECO:0007669"/>
    <property type="project" value="TreeGrafter"/>
</dbReference>
<dbReference type="Gene3D" id="3.40.390.10">
    <property type="entry name" value="Collagenase (Catalytic Domain)"/>
    <property type="match status" value="1"/>
</dbReference>
<evidence type="ECO:0000259" key="8">
    <source>
        <dbReference type="Pfam" id="PF05649"/>
    </source>
</evidence>
<evidence type="ECO:0000313" key="9">
    <source>
        <dbReference type="EMBL" id="QHT88016.1"/>
    </source>
</evidence>